<feature type="chain" id="PRO_5035455985" evidence="2">
    <location>
        <begin position="18"/>
        <end position="122"/>
    </location>
</feature>
<dbReference type="Proteomes" id="UP000801492">
    <property type="component" value="Unassembled WGS sequence"/>
</dbReference>
<name>A0A8K0G9N5_IGNLU</name>
<keyword evidence="4" id="KW-1185">Reference proteome</keyword>
<feature type="transmembrane region" description="Helical" evidence="1">
    <location>
        <begin position="91"/>
        <end position="109"/>
    </location>
</feature>
<organism evidence="3 4">
    <name type="scientific">Ignelater luminosus</name>
    <name type="common">Cucubano</name>
    <name type="synonym">Pyrophorus luminosus</name>
    <dbReference type="NCBI Taxonomy" id="2038154"/>
    <lineage>
        <taxon>Eukaryota</taxon>
        <taxon>Metazoa</taxon>
        <taxon>Ecdysozoa</taxon>
        <taxon>Arthropoda</taxon>
        <taxon>Hexapoda</taxon>
        <taxon>Insecta</taxon>
        <taxon>Pterygota</taxon>
        <taxon>Neoptera</taxon>
        <taxon>Endopterygota</taxon>
        <taxon>Coleoptera</taxon>
        <taxon>Polyphaga</taxon>
        <taxon>Elateriformia</taxon>
        <taxon>Elateroidea</taxon>
        <taxon>Elateridae</taxon>
        <taxon>Agrypninae</taxon>
        <taxon>Pyrophorini</taxon>
        <taxon>Ignelater</taxon>
    </lineage>
</organism>
<dbReference type="EMBL" id="VTPC01007608">
    <property type="protein sequence ID" value="KAF2893847.1"/>
    <property type="molecule type" value="Genomic_DNA"/>
</dbReference>
<keyword evidence="2" id="KW-0732">Signal</keyword>
<gene>
    <name evidence="3" type="ORF">ILUMI_12326</name>
</gene>
<evidence type="ECO:0000313" key="4">
    <source>
        <dbReference type="Proteomes" id="UP000801492"/>
    </source>
</evidence>
<evidence type="ECO:0000256" key="1">
    <source>
        <dbReference type="SAM" id="Phobius"/>
    </source>
</evidence>
<comment type="caution">
    <text evidence="3">The sequence shown here is derived from an EMBL/GenBank/DDBJ whole genome shotgun (WGS) entry which is preliminary data.</text>
</comment>
<dbReference type="AlphaFoldDB" id="A0A8K0G9N5"/>
<keyword evidence="1" id="KW-1133">Transmembrane helix</keyword>
<dbReference type="OrthoDB" id="8173437at2759"/>
<keyword evidence="1" id="KW-0472">Membrane</keyword>
<evidence type="ECO:0000256" key="2">
    <source>
        <dbReference type="SAM" id="SignalP"/>
    </source>
</evidence>
<feature type="signal peptide" evidence="2">
    <location>
        <begin position="1"/>
        <end position="17"/>
    </location>
</feature>
<sequence length="122" mass="13605">MLQRLPAVLSRIGIILASPLETVEQEFYASFCESPEMIGDKKRDTTIPNEIVSCTTCGANPCTHTANNGCATEVRKKEPPHPIRVAKTIDVIARVTFPTAFAVFLIFFFCHYKSFTESPHEN</sequence>
<evidence type="ECO:0000313" key="3">
    <source>
        <dbReference type="EMBL" id="KAF2893847.1"/>
    </source>
</evidence>
<proteinExistence type="predicted"/>
<accession>A0A8K0G9N5</accession>
<protein>
    <submittedName>
        <fullName evidence="3">Uncharacterized protein</fullName>
    </submittedName>
</protein>
<keyword evidence="1" id="KW-0812">Transmembrane</keyword>
<reference evidence="3" key="1">
    <citation type="submission" date="2019-08" db="EMBL/GenBank/DDBJ databases">
        <title>The genome of the North American firefly Photinus pyralis.</title>
        <authorList>
            <consortium name="Photinus pyralis genome working group"/>
            <person name="Fallon T.R."/>
            <person name="Sander Lower S.E."/>
            <person name="Weng J.-K."/>
        </authorList>
    </citation>
    <scope>NUCLEOTIDE SEQUENCE</scope>
    <source>
        <strain evidence="3">TRF0915ILg1</strain>
        <tissue evidence="3">Whole body</tissue>
    </source>
</reference>